<reference evidence="3" key="1">
    <citation type="journal article" date="2015" name="ISME J.">
        <title>Draft Genome Sequence of Streptomyces incarnatus NRRL8089, which Produces the Nucleoside Antibiotic Sinefungin.</title>
        <authorList>
            <person name="Oshima K."/>
            <person name="Hattori M."/>
            <person name="Shimizu H."/>
            <person name="Fukuda K."/>
            <person name="Nemoto M."/>
            <person name="Inagaki K."/>
            <person name="Tamura T."/>
        </authorList>
    </citation>
    <scope>NUCLEOTIDE SEQUENCE</scope>
    <source>
        <strain evidence="3">FACHB-1375</strain>
    </source>
</reference>
<reference evidence="3" key="2">
    <citation type="submission" date="2020-08" db="EMBL/GenBank/DDBJ databases">
        <authorList>
            <person name="Chen M."/>
            <person name="Teng W."/>
            <person name="Zhao L."/>
            <person name="Hu C."/>
            <person name="Zhou Y."/>
            <person name="Han B."/>
            <person name="Song L."/>
            <person name="Shu W."/>
        </authorList>
    </citation>
    <scope>NUCLEOTIDE SEQUENCE</scope>
    <source>
        <strain evidence="3">FACHB-1375</strain>
    </source>
</reference>
<evidence type="ECO:0000313" key="4">
    <source>
        <dbReference type="Proteomes" id="UP000641646"/>
    </source>
</evidence>
<accession>A0A926ZFJ3</accession>
<dbReference type="PANTHER" id="PTHR44858:SF1">
    <property type="entry name" value="UDP-N-ACETYLGLUCOSAMINE--PEPTIDE N-ACETYLGLUCOSAMINYLTRANSFERASE SPINDLY-RELATED"/>
    <property type="match status" value="1"/>
</dbReference>
<comment type="caution">
    <text evidence="3">The sequence shown here is derived from an EMBL/GenBank/DDBJ whole genome shotgun (WGS) entry which is preliminary data.</text>
</comment>
<organism evidence="3 4">
    <name type="scientific">Aerosakkonema funiforme FACHB-1375</name>
    <dbReference type="NCBI Taxonomy" id="2949571"/>
    <lineage>
        <taxon>Bacteria</taxon>
        <taxon>Bacillati</taxon>
        <taxon>Cyanobacteriota</taxon>
        <taxon>Cyanophyceae</taxon>
        <taxon>Oscillatoriophycideae</taxon>
        <taxon>Aerosakkonematales</taxon>
        <taxon>Aerosakkonemataceae</taxon>
        <taxon>Aerosakkonema</taxon>
    </lineage>
</organism>
<gene>
    <name evidence="3" type="ORF">H6G03_07355</name>
</gene>
<proteinExistence type="predicted"/>
<dbReference type="SUPFAM" id="SSF48439">
    <property type="entry name" value="Protein prenylyltransferase"/>
    <property type="match status" value="1"/>
</dbReference>
<dbReference type="Gene3D" id="1.25.40.10">
    <property type="entry name" value="Tetratricopeptide repeat domain"/>
    <property type="match status" value="2"/>
</dbReference>
<dbReference type="InterPro" id="IPR050498">
    <property type="entry name" value="Ycf3"/>
</dbReference>
<evidence type="ECO:0000256" key="2">
    <source>
        <dbReference type="ARBA" id="ARBA00022803"/>
    </source>
</evidence>
<dbReference type="EMBL" id="JACJPW010000013">
    <property type="protein sequence ID" value="MBD2180920.1"/>
    <property type="molecule type" value="Genomic_DNA"/>
</dbReference>
<keyword evidence="1" id="KW-0677">Repeat</keyword>
<protein>
    <submittedName>
        <fullName evidence="3">Uncharacterized protein</fullName>
    </submittedName>
</protein>
<sequence>MGRKEAISKAREGENLRLMARYNQDEYIEDNINQILNDAAQYFKEATTEDSTYAWAWAHWGVTLSYLGGIEKRLNPSKSNFYNEADSKYENAIQCNPNYAWALAHRGENKIWWAIDQKTRGIDKNVKILLTDAEQYLNQAIEIDANYTWAYVRRGFVYRFLGLLNGEDGGGQGTQQQPYYDRAIQDFNSAIQGNDKYAWARAFRAVVHRQKARALQDAGLIEEARREWELTYQDVETALKTYAKVFKRPKVLDLGFLFLPPYENPRETHSFDESPSGQYAQLALHAYEEGYERLNKEEIDRVLANIAKEWVSVAQ</sequence>
<keyword evidence="4" id="KW-1185">Reference proteome</keyword>
<dbReference type="PANTHER" id="PTHR44858">
    <property type="entry name" value="TETRATRICOPEPTIDE REPEAT PROTEIN 6"/>
    <property type="match status" value="1"/>
</dbReference>
<evidence type="ECO:0000313" key="3">
    <source>
        <dbReference type="EMBL" id="MBD2180920.1"/>
    </source>
</evidence>
<dbReference type="RefSeq" id="WP_190463615.1">
    <property type="nucleotide sequence ID" value="NZ_JACJPW010000013.1"/>
</dbReference>
<dbReference type="Proteomes" id="UP000641646">
    <property type="component" value="Unassembled WGS sequence"/>
</dbReference>
<dbReference type="InterPro" id="IPR011990">
    <property type="entry name" value="TPR-like_helical_dom_sf"/>
</dbReference>
<keyword evidence="2" id="KW-0802">TPR repeat</keyword>
<evidence type="ECO:0000256" key="1">
    <source>
        <dbReference type="ARBA" id="ARBA00022737"/>
    </source>
</evidence>
<dbReference type="AlphaFoldDB" id="A0A926ZFJ3"/>
<name>A0A926ZFJ3_9CYAN</name>